<reference evidence="1 2" key="1">
    <citation type="submission" date="2024-09" db="EMBL/GenBank/DDBJ databases">
        <title>Chromosome-scale assembly of Riccia fluitans.</title>
        <authorList>
            <person name="Paukszto L."/>
            <person name="Sawicki J."/>
            <person name="Karawczyk K."/>
            <person name="Piernik-Szablinska J."/>
            <person name="Szczecinska M."/>
            <person name="Mazdziarz M."/>
        </authorList>
    </citation>
    <scope>NUCLEOTIDE SEQUENCE [LARGE SCALE GENOMIC DNA]</scope>
    <source>
        <strain evidence="1">Rf_01</strain>
        <tissue evidence="1">Aerial parts of the thallus</tissue>
    </source>
</reference>
<accession>A0ABD1YA59</accession>
<evidence type="ECO:0000313" key="1">
    <source>
        <dbReference type="EMBL" id="KAL2623583.1"/>
    </source>
</evidence>
<dbReference type="Proteomes" id="UP001605036">
    <property type="component" value="Unassembled WGS sequence"/>
</dbReference>
<organism evidence="1 2">
    <name type="scientific">Riccia fluitans</name>
    <dbReference type="NCBI Taxonomy" id="41844"/>
    <lineage>
        <taxon>Eukaryota</taxon>
        <taxon>Viridiplantae</taxon>
        <taxon>Streptophyta</taxon>
        <taxon>Embryophyta</taxon>
        <taxon>Marchantiophyta</taxon>
        <taxon>Marchantiopsida</taxon>
        <taxon>Marchantiidae</taxon>
        <taxon>Marchantiales</taxon>
        <taxon>Ricciaceae</taxon>
        <taxon>Riccia</taxon>
    </lineage>
</organism>
<dbReference type="AlphaFoldDB" id="A0ABD1YA59"/>
<keyword evidence="2" id="KW-1185">Reference proteome</keyword>
<name>A0ABD1YA59_9MARC</name>
<evidence type="ECO:0000313" key="2">
    <source>
        <dbReference type="Proteomes" id="UP001605036"/>
    </source>
</evidence>
<sequence>MAGDAVKLSTSIIKWARDLFNCCIEVGGLRERDIVERSFAREEGRHERTENRGSRHDDLGHDTIDVRSLSSCCSLWDRQLHDFSTSIYSPIPRRISCNALTRNSSAAAAPESLFSQVSLHVYSHFVRSSSSCGALASLCSS</sequence>
<proteinExistence type="predicted"/>
<dbReference type="EMBL" id="JBHFFA010000006">
    <property type="protein sequence ID" value="KAL2623583.1"/>
    <property type="molecule type" value="Genomic_DNA"/>
</dbReference>
<gene>
    <name evidence="1" type="ORF">R1flu_003788</name>
</gene>
<comment type="caution">
    <text evidence="1">The sequence shown here is derived from an EMBL/GenBank/DDBJ whole genome shotgun (WGS) entry which is preliminary data.</text>
</comment>
<protein>
    <submittedName>
        <fullName evidence="1">Uncharacterized protein</fullName>
    </submittedName>
</protein>